<dbReference type="PROSITE" id="PS51257">
    <property type="entry name" value="PROKAR_LIPOPROTEIN"/>
    <property type="match status" value="1"/>
</dbReference>
<proteinExistence type="predicted"/>
<dbReference type="EMBL" id="CP032819">
    <property type="protein sequence ID" value="AZS31427.1"/>
    <property type="molecule type" value="Genomic_DNA"/>
</dbReference>
<accession>A0A3Q9IRY0</accession>
<dbReference type="OrthoDB" id="1026295at2"/>
<dbReference type="Gene3D" id="3.40.390.70">
    <property type="match status" value="1"/>
</dbReference>
<dbReference type="KEGG" id="buy:D8S85_19025"/>
<name>A0A3Q9IRY0_9BACT</name>
<dbReference type="Proteomes" id="UP000270673">
    <property type="component" value="Chromosome"/>
</dbReference>
<organism evidence="1 2">
    <name type="scientific">Butyricimonas faecalis</name>
    <dbReference type="NCBI Taxonomy" id="2093856"/>
    <lineage>
        <taxon>Bacteria</taxon>
        <taxon>Pseudomonadati</taxon>
        <taxon>Bacteroidota</taxon>
        <taxon>Bacteroidia</taxon>
        <taxon>Bacteroidales</taxon>
        <taxon>Odoribacteraceae</taxon>
        <taxon>Butyricimonas</taxon>
    </lineage>
</organism>
<dbReference type="AlphaFoldDB" id="A0A3Q9IRY0"/>
<evidence type="ECO:0000313" key="2">
    <source>
        <dbReference type="Proteomes" id="UP000270673"/>
    </source>
</evidence>
<reference evidence="1 2" key="1">
    <citation type="submission" date="2018-10" db="EMBL/GenBank/DDBJ databases">
        <title>Butyricimonas faecalis sp. nov., isolated from human faeces and emended description of the genus Butyricimonas.</title>
        <authorList>
            <person name="Le Roy T."/>
            <person name="Van der Smissen P."/>
            <person name="Paquot A."/>
            <person name="Delzenne N."/>
            <person name="Muccioli G."/>
            <person name="Collet J.-F."/>
            <person name="Cani P.D."/>
        </authorList>
    </citation>
    <scope>NUCLEOTIDE SEQUENCE [LARGE SCALE GENOMIC DNA]</scope>
    <source>
        <strain evidence="1 2">H184</strain>
    </source>
</reference>
<evidence type="ECO:0000313" key="1">
    <source>
        <dbReference type="EMBL" id="AZS31427.1"/>
    </source>
</evidence>
<protein>
    <recommendedName>
        <fullName evidence="3">Lipoprotein</fullName>
    </recommendedName>
</protein>
<gene>
    <name evidence="1" type="ORF">D8S85_19025</name>
</gene>
<sequence>MKWKNYLYSLSICLLFVSCYNEDALKTSDEENIDRFEFPQGNNTWDEDIQEILDQYGVMLVYKGVTSADLSRSWMSYASTNNSAEELKDEEVKFLVNYLKNHIFAYLSPKVTTKVFKPYWFLLKNYFSNGRPLKSNYNGMDFWASCMHFTEEVYMEKTAGSYYASQWDKYKNLPSTKAEYFSLRGGLLYTILQNAVNLGNITIPEEYDDGFDYSTEFVTNDPGNANYPYNRGFITASDGFGYFYKITSRKPVTRLKNFFQYIHLGFYYSDEEIEVQFPRETYPFLREKLDIVKNHLKTTYGIDLQAIHNGPEID</sequence>
<dbReference type="RefSeq" id="WP_127075509.1">
    <property type="nucleotide sequence ID" value="NZ_CP032819.1"/>
</dbReference>
<keyword evidence="2" id="KW-1185">Reference proteome</keyword>
<evidence type="ECO:0008006" key="3">
    <source>
        <dbReference type="Google" id="ProtNLM"/>
    </source>
</evidence>